<dbReference type="InterPro" id="IPR033304">
    <property type="entry name" value="DLEC1"/>
</dbReference>
<accession>A0A084T0J8</accession>
<protein>
    <recommendedName>
        <fullName evidence="4">Lipoprotein</fullName>
    </recommendedName>
</protein>
<dbReference type="GO" id="GO:0005737">
    <property type="term" value="C:cytoplasm"/>
    <property type="evidence" value="ECO:0007669"/>
    <property type="project" value="TreeGrafter"/>
</dbReference>
<reference evidence="2 3" key="1">
    <citation type="submission" date="2014-07" db="EMBL/GenBank/DDBJ databases">
        <title>Draft Genome Sequence of Gephyronic Acid Producer, Cystobacter violaceus Strain Cb vi76.</title>
        <authorList>
            <person name="Stevens D.C."/>
            <person name="Young J."/>
            <person name="Carmichael R."/>
            <person name="Tan J."/>
            <person name="Taylor R.E."/>
        </authorList>
    </citation>
    <scope>NUCLEOTIDE SEQUENCE [LARGE SCALE GENOMIC DNA]</scope>
    <source>
        <strain evidence="2 3">Cb vi76</strain>
    </source>
</reference>
<dbReference type="GO" id="GO:0015631">
    <property type="term" value="F:tubulin binding"/>
    <property type="evidence" value="ECO:0007669"/>
    <property type="project" value="TreeGrafter"/>
</dbReference>
<feature type="signal peptide" evidence="1">
    <location>
        <begin position="1"/>
        <end position="20"/>
    </location>
</feature>
<evidence type="ECO:0000313" key="2">
    <source>
        <dbReference type="EMBL" id="KFA94233.1"/>
    </source>
</evidence>
<name>A0A084T0J8_9BACT</name>
<evidence type="ECO:0000313" key="3">
    <source>
        <dbReference type="Proteomes" id="UP000028547"/>
    </source>
</evidence>
<evidence type="ECO:0008006" key="4">
    <source>
        <dbReference type="Google" id="ProtNLM"/>
    </source>
</evidence>
<gene>
    <name evidence="2" type="ORF">Q664_04010</name>
</gene>
<dbReference type="GO" id="GO:0008285">
    <property type="term" value="P:negative regulation of cell population proliferation"/>
    <property type="evidence" value="ECO:0007669"/>
    <property type="project" value="InterPro"/>
</dbReference>
<evidence type="ECO:0000256" key="1">
    <source>
        <dbReference type="SAM" id="SignalP"/>
    </source>
</evidence>
<comment type="caution">
    <text evidence="2">The sequence shown here is derived from an EMBL/GenBank/DDBJ whole genome shotgun (WGS) entry which is preliminary data.</text>
</comment>
<dbReference type="NCBIfam" id="NF012200">
    <property type="entry name" value="choice_anch_D"/>
    <property type="match status" value="2"/>
</dbReference>
<dbReference type="InterPro" id="IPR013783">
    <property type="entry name" value="Ig-like_fold"/>
</dbReference>
<proteinExistence type="predicted"/>
<dbReference type="RefSeq" id="WP_043389967.1">
    <property type="nucleotide sequence ID" value="NZ_JPMI01000022.1"/>
</dbReference>
<dbReference type="PROSITE" id="PS51257">
    <property type="entry name" value="PROKAR_LIPOPROTEIN"/>
    <property type="match status" value="1"/>
</dbReference>
<feature type="chain" id="PRO_5001782086" description="Lipoprotein" evidence="1">
    <location>
        <begin position="21"/>
        <end position="983"/>
    </location>
</feature>
<dbReference type="Gene3D" id="2.60.40.10">
    <property type="entry name" value="Immunoglobulins"/>
    <property type="match status" value="5"/>
</dbReference>
<organism evidence="2 3">
    <name type="scientific">Archangium violaceum Cb vi76</name>
    <dbReference type="NCBI Taxonomy" id="1406225"/>
    <lineage>
        <taxon>Bacteria</taxon>
        <taxon>Pseudomonadati</taxon>
        <taxon>Myxococcota</taxon>
        <taxon>Myxococcia</taxon>
        <taxon>Myxococcales</taxon>
        <taxon>Cystobacterineae</taxon>
        <taxon>Archangiaceae</taxon>
        <taxon>Archangium</taxon>
    </lineage>
</organism>
<dbReference type="EMBL" id="JPMI01000022">
    <property type="protein sequence ID" value="KFA94233.1"/>
    <property type="molecule type" value="Genomic_DNA"/>
</dbReference>
<dbReference type="Pfam" id="PF14874">
    <property type="entry name" value="PapD-like"/>
    <property type="match status" value="1"/>
</dbReference>
<sequence length="983" mass="104320">MSRRWGLCVLAVLLVLTGCADRDRPAIADGRLAATPGGLDFQRVAIFDGREAEVVLRNVGRSRIIVDEAWVEGPAGAWQVDFTHEGPHSLIPGGECTVRVRFTPQGEGELPATLVVRSDSKKEPLIRVRLQGMGVDAWARVTPRRLDFGRIEADSSKTLTFTVNNPTDMPVEVTPKLVGADRDEFSSEPVTLGPGEQREVPITFSPGRVGRKQVALAVSPCKGCSDVAVQVAAESLEQAVVAEPPLLDFGSIPVDKDSFRMARLHNLSTEPMTITELKLEGRDASFSHGAPGLPLVLEGGETRTWELRYSPGHMGPAEDMAFFHVVSKRHPTTDVALRGFGGAAELCVSPIAHDFGRQPIGSKTPVVINVKNCGAANGGPLTIYGLEFHSSDGHPDTDVQFNVAPLPLPHRLLPGEEVSFKVFYEPMRVGAAAGRLLMTTDVYSGNTTELDFTGLAEAHLPCQLAVTPATVDFGTVEPGYGAVLGVKVANVGTDLCAVKDIRLSDDGGGVFSMPGGALDGVIIWPGDYFSYMVAFRAPASGGDFTGAVQFEPADPVTPVVSVPLMAHSQNACLVASPRFVDYGVSRPDCAPAPREVNYLNACRNPVTVSNVFIGPGTTDGEFELHDAPATPFTLDPNDGFTVTVGYLAQVYGLNMSPLFVDSSDLPVPLLVPLIGESSKQMDKTDTFIQQDGSKVDVLFVVDNTASMVEEQPRIVAAMPAFADAALARGVDLHVAVTTTGIDPISNACPGGAQGGEAGRFVPVDGTRPRIMTNRTPGLASVLQQNVNVGQCATVEQGFEAVRRALSPPLVNNADDPRTAPRNDGNLGFLRDEAALVVVFMGDEDDHSPDSVDTYVRFLRTRKGENQPQRMTIYAIAPTASGCPTAGGAGTRYAEAAGRTGGEVLSVCATDYAPLLRSVATKAFSAQDRFPLSEPPDAGSITVRVNGSLVTSGWTYDGATNSVVFASAPAPGAKVEVYYRRACR</sequence>
<dbReference type="PANTHER" id="PTHR46348:SF1">
    <property type="entry name" value="DELETED IN LUNG AND ESOPHAGEAL CANCER PROTEIN 1"/>
    <property type="match status" value="1"/>
</dbReference>
<dbReference type="PANTHER" id="PTHR46348">
    <property type="entry name" value="DELETED IN LUNG AND ESOPHAGEAL CANCER PROTEIN 1"/>
    <property type="match status" value="1"/>
</dbReference>
<dbReference type="AlphaFoldDB" id="A0A084T0J8"/>
<dbReference type="Proteomes" id="UP000028547">
    <property type="component" value="Unassembled WGS sequence"/>
</dbReference>
<keyword evidence="1" id="KW-0732">Signal</keyword>